<comment type="caution">
    <text evidence="2">The sequence shown here is derived from an EMBL/GenBank/DDBJ whole genome shotgun (WGS) entry which is preliminary data.</text>
</comment>
<organism evidence="2 3">
    <name type="scientific">Pantoea rodasii</name>
    <dbReference type="NCBI Taxonomy" id="1076549"/>
    <lineage>
        <taxon>Bacteria</taxon>
        <taxon>Pseudomonadati</taxon>
        <taxon>Pseudomonadota</taxon>
        <taxon>Gammaproteobacteria</taxon>
        <taxon>Enterobacterales</taxon>
        <taxon>Erwiniaceae</taxon>
        <taxon>Pantoea</taxon>
    </lineage>
</organism>
<dbReference type="EMBL" id="PIQI01000007">
    <property type="protein sequence ID" value="PJZ07141.1"/>
    <property type="molecule type" value="Genomic_DNA"/>
</dbReference>
<sequence length="167" mass="17065">MKKLFLITLASAGLLSAVAAQAVQQNITVTANVDSSVGITQSDGSPLPSSIAMQYMPARGLIPWQDQVKVWTNSNTDNINVSLATLPVLTDDTAKNTIPLTVSLNGTALATTASTLTYASIFPAGTTNGSSPLPLVISQTSGDTNLAAGTYTGVVSLILAQATSPKS</sequence>
<dbReference type="RefSeq" id="WP_100700170.1">
    <property type="nucleotide sequence ID" value="NZ_PIQI01000007.1"/>
</dbReference>
<dbReference type="Proteomes" id="UP000232062">
    <property type="component" value="Unassembled WGS sequence"/>
</dbReference>
<proteinExistence type="predicted"/>
<feature type="signal peptide" evidence="1">
    <location>
        <begin position="1"/>
        <end position="22"/>
    </location>
</feature>
<evidence type="ECO:0000313" key="2">
    <source>
        <dbReference type="EMBL" id="PJZ07141.1"/>
    </source>
</evidence>
<gene>
    <name evidence="2" type="ORF">PRCB_02440</name>
</gene>
<feature type="chain" id="PRO_5014689865" evidence="1">
    <location>
        <begin position="23"/>
        <end position="167"/>
    </location>
</feature>
<dbReference type="InterPro" id="IPR007540">
    <property type="entry name" value="Fimbrial_CS1-type"/>
</dbReference>
<keyword evidence="3" id="KW-1185">Reference proteome</keyword>
<dbReference type="GO" id="GO:0009289">
    <property type="term" value="C:pilus"/>
    <property type="evidence" value="ECO:0007669"/>
    <property type="project" value="InterPro"/>
</dbReference>
<dbReference type="OrthoDB" id="6052623at2"/>
<name>A0A2M9WHX4_9GAMM</name>
<evidence type="ECO:0000313" key="3">
    <source>
        <dbReference type="Proteomes" id="UP000232062"/>
    </source>
</evidence>
<dbReference type="AlphaFoldDB" id="A0A2M9WHX4"/>
<keyword evidence="1" id="KW-0732">Signal</keyword>
<reference evidence="2 3" key="1">
    <citation type="submission" date="2017-11" db="EMBL/GenBank/DDBJ databases">
        <title>The genome sequence of Pantoea rodasii DSM 26611.</title>
        <authorList>
            <person name="Gao J."/>
            <person name="Mao X."/>
            <person name="Sun J."/>
        </authorList>
    </citation>
    <scope>NUCLEOTIDE SEQUENCE [LARGE SCALE GENOMIC DNA]</scope>
    <source>
        <strain evidence="2 3">DSM 26611</strain>
    </source>
</reference>
<dbReference type="Pfam" id="PF04449">
    <property type="entry name" value="Fimbrial_CS1"/>
    <property type="match status" value="1"/>
</dbReference>
<protein>
    <submittedName>
        <fullName evidence="2">Fimbrial assembly protein</fullName>
    </submittedName>
</protein>
<evidence type="ECO:0000256" key="1">
    <source>
        <dbReference type="SAM" id="SignalP"/>
    </source>
</evidence>
<accession>A0A2M9WHX4</accession>
<dbReference type="Gene3D" id="2.60.40.2040">
    <property type="entry name" value="CFA/I fimbrial subunit E, pilin domain"/>
    <property type="match status" value="1"/>
</dbReference>